<dbReference type="AlphaFoldDB" id="X1QJH7"/>
<comment type="caution">
    <text evidence="1">The sequence shown here is derived from an EMBL/GenBank/DDBJ whole genome shotgun (WGS) entry which is preliminary data.</text>
</comment>
<name>X1QJH7_9ZZZZ</name>
<feature type="non-terminal residue" evidence="1">
    <location>
        <position position="30"/>
    </location>
</feature>
<dbReference type="EMBL" id="BARV01044027">
    <property type="protein sequence ID" value="GAI68408.1"/>
    <property type="molecule type" value="Genomic_DNA"/>
</dbReference>
<accession>X1QJH7</accession>
<sequence>MFIPYRAVVIFPQQLGQVFKFGLKLSLFFI</sequence>
<reference evidence="1" key="1">
    <citation type="journal article" date="2014" name="Front. Microbiol.">
        <title>High frequency of phylogenetically diverse reductive dehalogenase-homologous genes in deep subseafloor sedimentary metagenomes.</title>
        <authorList>
            <person name="Kawai M."/>
            <person name="Futagami T."/>
            <person name="Toyoda A."/>
            <person name="Takaki Y."/>
            <person name="Nishi S."/>
            <person name="Hori S."/>
            <person name="Arai W."/>
            <person name="Tsubouchi T."/>
            <person name="Morono Y."/>
            <person name="Uchiyama I."/>
            <person name="Ito T."/>
            <person name="Fujiyama A."/>
            <person name="Inagaki F."/>
            <person name="Takami H."/>
        </authorList>
    </citation>
    <scope>NUCLEOTIDE SEQUENCE</scope>
    <source>
        <strain evidence="1">Expedition CK06-06</strain>
    </source>
</reference>
<evidence type="ECO:0000313" key="1">
    <source>
        <dbReference type="EMBL" id="GAI68408.1"/>
    </source>
</evidence>
<protein>
    <submittedName>
        <fullName evidence="1">Uncharacterized protein</fullName>
    </submittedName>
</protein>
<gene>
    <name evidence="1" type="ORF">S06H3_65405</name>
</gene>
<organism evidence="1">
    <name type="scientific">marine sediment metagenome</name>
    <dbReference type="NCBI Taxonomy" id="412755"/>
    <lineage>
        <taxon>unclassified sequences</taxon>
        <taxon>metagenomes</taxon>
        <taxon>ecological metagenomes</taxon>
    </lineage>
</organism>
<proteinExistence type="predicted"/>